<comment type="caution">
    <text evidence="13">The sequence shown here is derived from an EMBL/GenBank/DDBJ whole genome shotgun (WGS) entry which is preliminary data.</text>
</comment>
<dbReference type="PIRSF" id="PIRSF006485">
    <property type="entry name" value="GTP-binding_EngA"/>
    <property type="match status" value="1"/>
</dbReference>
<dbReference type="FunFam" id="3.40.50.300:FF:000040">
    <property type="entry name" value="GTPase Der"/>
    <property type="match status" value="1"/>
</dbReference>
<accession>A0A7C4KHR4</accession>
<evidence type="ECO:0000256" key="7">
    <source>
        <dbReference type="ARBA" id="ARBA00032345"/>
    </source>
</evidence>
<dbReference type="NCBIfam" id="TIGR03594">
    <property type="entry name" value="GTPase_EngA"/>
    <property type="match status" value="1"/>
</dbReference>
<dbReference type="HAMAP" id="MF_00195">
    <property type="entry name" value="GTPase_Der"/>
    <property type="match status" value="1"/>
</dbReference>
<dbReference type="NCBIfam" id="TIGR00231">
    <property type="entry name" value="small_GTP"/>
    <property type="match status" value="2"/>
</dbReference>
<dbReference type="PRINTS" id="PR00326">
    <property type="entry name" value="GTP1OBG"/>
</dbReference>
<evidence type="ECO:0000256" key="9">
    <source>
        <dbReference type="HAMAP-Rule" id="MF_00195"/>
    </source>
</evidence>
<dbReference type="EMBL" id="DSYK01000336">
    <property type="protein sequence ID" value="HGS21553.1"/>
    <property type="molecule type" value="Genomic_DNA"/>
</dbReference>
<evidence type="ECO:0000256" key="2">
    <source>
        <dbReference type="ARBA" id="ARBA00020953"/>
    </source>
</evidence>
<dbReference type="FunFam" id="3.40.50.300:FF:000057">
    <property type="entry name" value="GTPase Der"/>
    <property type="match status" value="1"/>
</dbReference>
<feature type="binding site" evidence="9">
    <location>
        <begin position="202"/>
        <end position="209"/>
    </location>
    <ligand>
        <name>GTP</name>
        <dbReference type="ChEBI" id="CHEBI:37565"/>
        <label>2</label>
    </ligand>
</feature>
<dbReference type="InterPro" id="IPR031166">
    <property type="entry name" value="G_ENGA"/>
</dbReference>
<evidence type="ECO:0000259" key="12">
    <source>
        <dbReference type="PROSITE" id="PS51712"/>
    </source>
</evidence>
<dbReference type="SMART" id="SM00382">
    <property type="entry name" value="AAA"/>
    <property type="match status" value="2"/>
</dbReference>
<evidence type="ECO:0000256" key="1">
    <source>
        <dbReference type="ARBA" id="ARBA00008279"/>
    </source>
</evidence>
<evidence type="ECO:0000256" key="8">
    <source>
        <dbReference type="ARBA" id="ARBA00053470"/>
    </source>
</evidence>
<evidence type="ECO:0000313" key="13">
    <source>
        <dbReference type="EMBL" id="HGS21553.1"/>
    </source>
</evidence>
<evidence type="ECO:0000256" key="11">
    <source>
        <dbReference type="RuleBase" id="RU004481"/>
    </source>
</evidence>
<keyword evidence="5 9" id="KW-0547">Nucleotide-binding</keyword>
<proteinExistence type="inferred from homology"/>
<dbReference type="InterPro" id="IPR027417">
    <property type="entry name" value="P-loop_NTPase"/>
</dbReference>
<dbReference type="AlphaFoldDB" id="A0A7C4KHR4"/>
<organism evidence="13">
    <name type="scientific">Anaerolinea thermolimosa</name>
    <dbReference type="NCBI Taxonomy" id="229919"/>
    <lineage>
        <taxon>Bacteria</taxon>
        <taxon>Bacillati</taxon>
        <taxon>Chloroflexota</taxon>
        <taxon>Anaerolineae</taxon>
        <taxon>Anaerolineales</taxon>
        <taxon>Anaerolineaceae</taxon>
        <taxon>Anaerolinea</taxon>
    </lineage>
</organism>
<dbReference type="Pfam" id="PF14714">
    <property type="entry name" value="KH_dom-like"/>
    <property type="match status" value="1"/>
</dbReference>
<keyword evidence="3 9" id="KW-0690">Ribosome biogenesis</keyword>
<dbReference type="Pfam" id="PF01926">
    <property type="entry name" value="MMR_HSR1"/>
    <property type="match status" value="2"/>
</dbReference>
<dbReference type="CDD" id="cd01894">
    <property type="entry name" value="EngA1"/>
    <property type="match status" value="1"/>
</dbReference>
<dbReference type="CDD" id="cd01895">
    <property type="entry name" value="EngA2"/>
    <property type="match status" value="1"/>
</dbReference>
<evidence type="ECO:0000256" key="3">
    <source>
        <dbReference type="ARBA" id="ARBA00022517"/>
    </source>
</evidence>
<dbReference type="PANTHER" id="PTHR43834">
    <property type="entry name" value="GTPASE DER"/>
    <property type="match status" value="1"/>
</dbReference>
<comment type="similarity">
    <text evidence="1 9 10 11">Belongs to the TRAFAC class TrmE-Era-EngA-EngB-Septin-like GTPase superfamily. EngA (Der) GTPase family.</text>
</comment>
<evidence type="ECO:0000256" key="4">
    <source>
        <dbReference type="ARBA" id="ARBA00022737"/>
    </source>
</evidence>
<evidence type="ECO:0000256" key="5">
    <source>
        <dbReference type="ARBA" id="ARBA00022741"/>
    </source>
</evidence>
<gene>
    <name evidence="9" type="primary">der</name>
    <name evidence="13" type="ORF">ENT37_06765</name>
</gene>
<comment type="function">
    <text evidence="8 9 11">GTPase that plays an essential role in the late steps of ribosome biogenesis.</text>
</comment>
<dbReference type="GO" id="GO:0043022">
    <property type="term" value="F:ribosome binding"/>
    <property type="evidence" value="ECO:0007669"/>
    <property type="project" value="TreeGrafter"/>
</dbReference>
<dbReference type="InterPro" id="IPR032859">
    <property type="entry name" value="KH_dom-like"/>
</dbReference>
<dbReference type="FunFam" id="3.30.300.20:FF:000004">
    <property type="entry name" value="GTPase Der"/>
    <property type="match status" value="1"/>
</dbReference>
<dbReference type="InterPro" id="IPR005225">
    <property type="entry name" value="Small_GTP-bd"/>
</dbReference>
<dbReference type="Gene3D" id="3.40.50.300">
    <property type="entry name" value="P-loop containing nucleotide triphosphate hydrolases"/>
    <property type="match status" value="2"/>
</dbReference>
<dbReference type="SUPFAM" id="SSF52540">
    <property type="entry name" value="P-loop containing nucleoside triphosphate hydrolases"/>
    <property type="match status" value="2"/>
</dbReference>
<dbReference type="InterPro" id="IPR015946">
    <property type="entry name" value="KH_dom-like_a/b"/>
</dbReference>
<feature type="binding site" evidence="9">
    <location>
        <begin position="11"/>
        <end position="18"/>
    </location>
    <ligand>
        <name>GTP</name>
        <dbReference type="ChEBI" id="CHEBI:37565"/>
        <label>1</label>
    </ligand>
</feature>
<dbReference type="InterPro" id="IPR006073">
    <property type="entry name" value="GTP-bd"/>
</dbReference>
<feature type="binding site" evidence="9">
    <location>
        <begin position="314"/>
        <end position="317"/>
    </location>
    <ligand>
        <name>GTP</name>
        <dbReference type="ChEBI" id="CHEBI:37565"/>
        <label>2</label>
    </ligand>
</feature>
<dbReference type="Gene3D" id="3.30.300.20">
    <property type="match status" value="1"/>
</dbReference>
<dbReference type="PANTHER" id="PTHR43834:SF6">
    <property type="entry name" value="GTPASE DER"/>
    <property type="match status" value="1"/>
</dbReference>
<dbReference type="GO" id="GO:0042254">
    <property type="term" value="P:ribosome biogenesis"/>
    <property type="evidence" value="ECO:0007669"/>
    <property type="project" value="UniProtKB-KW"/>
</dbReference>
<dbReference type="InterPro" id="IPR003593">
    <property type="entry name" value="AAA+_ATPase"/>
</dbReference>
<feature type="binding site" evidence="9">
    <location>
        <begin position="249"/>
        <end position="253"/>
    </location>
    <ligand>
        <name>GTP</name>
        <dbReference type="ChEBI" id="CHEBI:37565"/>
        <label>2</label>
    </ligand>
</feature>
<name>A0A7C4KHR4_9CHLR</name>
<evidence type="ECO:0000256" key="10">
    <source>
        <dbReference type="PROSITE-ProRule" id="PRU01049"/>
    </source>
</evidence>
<keyword evidence="6 9" id="KW-0342">GTP-binding</keyword>
<keyword evidence="4 11" id="KW-0677">Repeat</keyword>
<evidence type="ECO:0000256" key="6">
    <source>
        <dbReference type="ARBA" id="ARBA00023134"/>
    </source>
</evidence>
<feature type="domain" description="EngA-type G" evidence="12">
    <location>
        <begin position="196"/>
        <end position="371"/>
    </location>
</feature>
<feature type="binding site" evidence="9">
    <location>
        <begin position="140"/>
        <end position="143"/>
    </location>
    <ligand>
        <name>GTP</name>
        <dbReference type="ChEBI" id="CHEBI:37565"/>
        <label>1</label>
    </ligand>
</feature>
<comment type="subunit">
    <text evidence="9">Associates with the 50S ribosomal subunit.</text>
</comment>
<sequence>MKAKPMVALVGRPNVGKSTLFNRLAGEQLAIVDATPGTTRDRIFSSAEWNGLEFDIVDTGGIDPSTSRAGREPLSIGSADFIEGIRAQAELAIKEADAVLFLVDAISGVTPADREVAEILRKSQTMREGKPWPPIFLVVNKADSKNLRENAPAFYELGMGEPYAISALHGTGTGDLLDDLVASFPPQEEEEEDDSIKIAIVGKPNAGKSSLLNRILGEERALVSPIPGTTRDAIDTPLVYDGLKVTLIDTAGIRRRGKVEPGVEKYSVLRSMRAIERSDVVLLVIDATSGITAQDTHIAGYILDAWKSTVVLVNKWDLVEKDNQTMQMYTRKIREELNFMDYVPILFISAKTGQRVDQVMPLALRVQEERLARLSTGQVNRIIQEAQSLHAPPSKGGRALHIYYGTQVRSDPPTFLLFCNDPSLAHFSYLRFLENVFRKEYPFTGTPIRLVLKARR</sequence>
<dbReference type="PROSITE" id="PS51712">
    <property type="entry name" value="G_ENGA"/>
    <property type="match status" value="2"/>
</dbReference>
<reference evidence="13" key="1">
    <citation type="journal article" date="2020" name="mSystems">
        <title>Genome- and Community-Level Interaction Insights into Carbon Utilization and Element Cycling Functions of Hydrothermarchaeota in Hydrothermal Sediment.</title>
        <authorList>
            <person name="Zhou Z."/>
            <person name="Liu Y."/>
            <person name="Xu W."/>
            <person name="Pan J."/>
            <person name="Luo Z.H."/>
            <person name="Li M."/>
        </authorList>
    </citation>
    <scope>NUCLEOTIDE SEQUENCE [LARGE SCALE GENOMIC DNA]</scope>
    <source>
        <strain evidence="13">SpSt-573</strain>
    </source>
</reference>
<feature type="binding site" evidence="9">
    <location>
        <begin position="58"/>
        <end position="62"/>
    </location>
    <ligand>
        <name>GTP</name>
        <dbReference type="ChEBI" id="CHEBI:37565"/>
        <label>1</label>
    </ligand>
</feature>
<protein>
    <recommendedName>
        <fullName evidence="2 9">GTPase Der</fullName>
    </recommendedName>
    <alternativeName>
        <fullName evidence="7 9">GTP-binding protein EngA</fullName>
    </alternativeName>
</protein>
<dbReference type="InterPro" id="IPR016484">
    <property type="entry name" value="GTPase_Der"/>
</dbReference>
<feature type="domain" description="EngA-type G" evidence="12">
    <location>
        <begin position="5"/>
        <end position="188"/>
    </location>
</feature>
<dbReference type="GO" id="GO:0005525">
    <property type="term" value="F:GTP binding"/>
    <property type="evidence" value="ECO:0007669"/>
    <property type="project" value="UniProtKB-UniRule"/>
</dbReference>